<dbReference type="AlphaFoldDB" id="A0AA38LT90"/>
<organism evidence="1 2">
    <name type="scientific">Dioszegia hungarica</name>
    <dbReference type="NCBI Taxonomy" id="4972"/>
    <lineage>
        <taxon>Eukaryota</taxon>
        <taxon>Fungi</taxon>
        <taxon>Dikarya</taxon>
        <taxon>Basidiomycota</taxon>
        <taxon>Agaricomycotina</taxon>
        <taxon>Tremellomycetes</taxon>
        <taxon>Tremellales</taxon>
        <taxon>Bulleribasidiaceae</taxon>
        <taxon>Dioszegia</taxon>
    </lineage>
</organism>
<sequence>MRVSTPLAFIALFYSYVFVAASSIIRARGSPINDIQIEIESSTLTIVSGTTTMGLAPSHHWGPDVLGNHSLITIAGLGEPDTPWGWTAKAEITMQSLTYKGSYPCRKSPQEVRHVAVHGTCTMTFIEGVNAMLAPAKLQLNGE</sequence>
<proteinExistence type="predicted"/>
<dbReference type="EMBL" id="JAKWFO010000014">
    <property type="protein sequence ID" value="KAI9632311.1"/>
    <property type="molecule type" value="Genomic_DNA"/>
</dbReference>
<dbReference type="GeneID" id="77730384"/>
<gene>
    <name evidence="1" type="ORF">MKK02DRAFT_40614</name>
</gene>
<comment type="caution">
    <text evidence="1">The sequence shown here is derived from an EMBL/GenBank/DDBJ whole genome shotgun (WGS) entry which is preliminary data.</text>
</comment>
<name>A0AA38LT90_9TREE</name>
<reference evidence="1" key="1">
    <citation type="journal article" date="2022" name="G3 (Bethesda)">
        <title>High quality genome of the basidiomycete yeast Dioszegia hungarica PDD-24b-2 isolated from cloud water.</title>
        <authorList>
            <person name="Jarrige D."/>
            <person name="Haridas S."/>
            <person name="Bleykasten-Grosshans C."/>
            <person name="Joly M."/>
            <person name="Nadalig T."/>
            <person name="Sancelme M."/>
            <person name="Vuilleumier S."/>
            <person name="Grigoriev I.V."/>
            <person name="Amato P."/>
            <person name="Bringel F."/>
        </authorList>
    </citation>
    <scope>NUCLEOTIDE SEQUENCE</scope>
    <source>
        <strain evidence="1">PDD-24b-2</strain>
    </source>
</reference>
<protein>
    <submittedName>
        <fullName evidence="1">Uncharacterized protein</fullName>
    </submittedName>
</protein>
<accession>A0AA38LT90</accession>
<evidence type="ECO:0000313" key="2">
    <source>
        <dbReference type="Proteomes" id="UP001164286"/>
    </source>
</evidence>
<dbReference type="RefSeq" id="XP_052942088.1">
    <property type="nucleotide sequence ID" value="XM_053091179.1"/>
</dbReference>
<dbReference type="Proteomes" id="UP001164286">
    <property type="component" value="Unassembled WGS sequence"/>
</dbReference>
<evidence type="ECO:0000313" key="1">
    <source>
        <dbReference type="EMBL" id="KAI9632311.1"/>
    </source>
</evidence>
<keyword evidence="2" id="KW-1185">Reference proteome</keyword>